<keyword evidence="2" id="KW-1185">Reference proteome</keyword>
<evidence type="ECO:0000313" key="2">
    <source>
        <dbReference type="Proteomes" id="UP001237448"/>
    </source>
</evidence>
<dbReference type="EMBL" id="JAUSVK010000001">
    <property type="protein sequence ID" value="MDQ0395393.1"/>
    <property type="molecule type" value="Genomic_DNA"/>
</dbReference>
<dbReference type="Proteomes" id="UP001237448">
    <property type="component" value="Unassembled WGS sequence"/>
</dbReference>
<comment type="caution">
    <text evidence="1">The sequence shown here is derived from an EMBL/GenBank/DDBJ whole genome shotgun (WGS) entry which is preliminary data.</text>
</comment>
<dbReference type="RefSeq" id="WP_307434048.1">
    <property type="nucleotide sequence ID" value="NZ_JAUSVK010000001.1"/>
</dbReference>
<protein>
    <recommendedName>
        <fullName evidence="3">DUF1963 domain-containing protein</fullName>
    </recommendedName>
</protein>
<evidence type="ECO:0008006" key="3">
    <source>
        <dbReference type="Google" id="ProtNLM"/>
    </source>
</evidence>
<organism evidence="1 2">
    <name type="scientific">Labrys monachus</name>
    <dbReference type="NCBI Taxonomy" id="217067"/>
    <lineage>
        <taxon>Bacteria</taxon>
        <taxon>Pseudomonadati</taxon>
        <taxon>Pseudomonadota</taxon>
        <taxon>Alphaproteobacteria</taxon>
        <taxon>Hyphomicrobiales</taxon>
        <taxon>Xanthobacteraceae</taxon>
        <taxon>Labrys</taxon>
    </lineage>
</organism>
<sequence>MPPVDRIAGIEWKRGAAGFRAMLSEAVCGPERLIGKPSMSDIDLLVLDRNVTEAPSADTRFGGLPSADSDVAWPACRECGGNMQFLGQVRLAGARRLHLIFMCANDPGMCSDWEADGGCNAVIGTGIDGLGIVEAPSEGEVVRGKPYGARIEQVQAADYGQARTLWEERHPGREQEVLGFIGGEADWLQGDETPSCDHCGEPMRFVVQLEEGPDDGSGMNFGGGCGYLFECDCAGGSGKFLWQS</sequence>
<accession>A0ABU0FLB3</accession>
<reference evidence="1 2" key="1">
    <citation type="submission" date="2023-07" db="EMBL/GenBank/DDBJ databases">
        <title>Genomic Encyclopedia of Type Strains, Phase IV (KMG-IV): sequencing the most valuable type-strain genomes for metagenomic binning, comparative biology and taxonomic classification.</title>
        <authorList>
            <person name="Goeker M."/>
        </authorList>
    </citation>
    <scope>NUCLEOTIDE SEQUENCE [LARGE SCALE GENOMIC DNA]</scope>
    <source>
        <strain evidence="1 2">DSM 5896</strain>
    </source>
</reference>
<proteinExistence type="predicted"/>
<gene>
    <name evidence="1" type="ORF">J3R73_005185</name>
</gene>
<dbReference type="Gene3D" id="2.30.320.10">
    <property type="entry name" value="YwqG-like"/>
    <property type="match status" value="1"/>
</dbReference>
<evidence type="ECO:0000313" key="1">
    <source>
        <dbReference type="EMBL" id="MDQ0395393.1"/>
    </source>
</evidence>
<name>A0ABU0FLB3_9HYPH</name>